<comment type="subcellular location">
    <subcellularLocation>
        <location evidence="1">Cell membrane</location>
        <topology evidence="1">Multi-pass membrane protein</topology>
    </subcellularLocation>
</comment>
<reference evidence="8 9" key="1">
    <citation type="submission" date="2024-10" db="EMBL/GenBank/DDBJ databases">
        <title>The Natural Products Discovery Center: Release of the First 8490 Sequenced Strains for Exploring Actinobacteria Biosynthetic Diversity.</title>
        <authorList>
            <person name="Kalkreuter E."/>
            <person name="Kautsar S.A."/>
            <person name="Yang D."/>
            <person name="Bader C.D."/>
            <person name="Teijaro C.N."/>
            <person name="Fluegel L."/>
            <person name="Davis C.M."/>
            <person name="Simpson J.R."/>
            <person name="Lauterbach L."/>
            <person name="Steele A.D."/>
            <person name="Gui C."/>
            <person name="Meng S."/>
            <person name="Li G."/>
            <person name="Viehrig K."/>
            <person name="Ye F."/>
            <person name="Su P."/>
            <person name="Kiefer A.F."/>
            <person name="Nichols A."/>
            <person name="Cepeda A.J."/>
            <person name="Yan W."/>
            <person name="Fan B."/>
            <person name="Jiang Y."/>
            <person name="Adhikari A."/>
            <person name="Zheng C.-J."/>
            <person name="Schuster L."/>
            <person name="Cowan T.M."/>
            <person name="Smanski M.J."/>
            <person name="Chevrette M.G."/>
            <person name="De Carvalho L.P.S."/>
            <person name="Shen B."/>
        </authorList>
    </citation>
    <scope>NUCLEOTIDE SEQUENCE [LARGE SCALE GENOMIC DNA]</scope>
    <source>
        <strain evidence="8 9">NPDC021253</strain>
    </source>
</reference>
<dbReference type="Gene3D" id="3.40.50.300">
    <property type="entry name" value="P-loop containing nucleotide triphosphate hydrolases"/>
    <property type="match status" value="1"/>
</dbReference>
<dbReference type="PROSITE" id="PS00211">
    <property type="entry name" value="ABC_TRANSPORTER_1"/>
    <property type="match status" value="1"/>
</dbReference>
<feature type="domain" description="ABC transporter" evidence="7">
    <location>
        <begin position="97"/>
        <end position="346"/>
    </location>
</feature>
<proteinExistence type="predicted"/>
<keyword evidence="6" id="KW-0472">Membrane</keyword>
<gene>
    <name evidence="8" type="ORF">ACH4OY_13155</name>
</gene>
<dbReference type="GO" id="GO:0005524">
    <property type="term" value="F:ATP binding"/>
    <property type="evidence" value="ECO:0007669"/>
    <property type="project" value="UniProtKB-KW"/>
</dbReference>
<dbReference type="InterPro" id="IPR003593">
    <property type="entry name" value="AAA+_ATPase"/>
</dbReference>
<dbReference type="Gene3D" id="1.20.1560.10">
    <property type="entry name" value="ABC transporter type 1, transmembrane domain"/>
    <property type="match status" value="1"/>
</dbReference>
<evidence type="ECO:0000256" key="6">
    <source>
        <dbReference type="ARBA" id="ARBA00023136"/>
    </source>
</evidence>
<dbReference type="InterPro" id="IPR036640">
    <property type="entry name" value="ABC1_TM_sf"/>
</dbReference>
<evidence type="ECO:0000256" key="3">
    <source>
        <dbReference type="ARBA" id="ARBA00022741"/>
    </source>
</evidence>
<dbReference type="InterPro" id="IPR003439">
    <property type="entry name" value="ABC_transporter-like_ATP-bd"/>
</dbReference>
<keyword evidence="5" id="KW-1133">Transmembrane helix</keyword>
<evidence type="ECO:0000313" key="8">
    <source>
        <dbReference type="EMBL" id="MFI0793620.1"/>
    </source>
</evidence>
<dbReference type="PROSITE" id="PS50893">
    <property type="entry name" value="ABC_TRANSPORTER_2"/>
    <property type="match status" value="1"/>
</dbReference>
<name>A0ABW7SIU8_9ACTN</name>
<dbReference type="SMART" id="SM00382">
    <property type="entry name" value="AAA"/>
    <property type="match status" value="1"/>
</dbReference>
<dbReference type="PANTHER" id="PTHR43394">
    <property type="entry name" value="ATP-DEPENDENT PERMEASE MDL1, MITOCHONDRIAL"/>
    <property type="match status" value="1"/>
</dbReference>
<keyword evidence="9" id="KW-1185">Reference proteome</keyword>
<accession>A0ABW7SIU8</accession>
<protein>
    <submittedName>
        <fullName evidence="8">ABC transporter ATP-binding protein</fullName>
    </submittedName>
</protein>
<evidence type="ECO:0000256" key="5">
    <source>
        <dbReference type="ARBA" id="ARBA00022989"/>
    </source>
</evidence>
<evidence type="ECO:0000256" key="2">
    <source>
        <dbReference type="ARBA" id="ARBA00022692"/>
    </source>
</evidence>
<dbReference type="SUPFAM" id="SSF52540">
    <property type="entry name" value="P-loop containing nucleoside triphosphate hydrolases"/>
    <property type="match status" value="1"/>
</dbReference>
<evidence type="ECO:0000256" key="1">
    <source>
        <dbReference type="ARBA" id="ARBA00004651"/>
    </source>
</evidence>
<keyword evidence="2" id="KW-0812">Transmembrane</keyword>
<dbReference type="RefSeq" id="WP_396679211.1">
    <property type="nucleotide sequence ID" value="NZ_JBIRPU010000007.1"/>
</dbReference>
<dbReference type="InterPro" id="IPR039421">
    <property type="entry name" value="Type_1_exporter"/>
</dbReference>
<dbReference type="PANTHER" id="PTHR43394:SF1">
    <property type="entry name" value="ATP-BINDING CASSETTE SUB-FAMILY B MEMBER 10, MITOCHONDRIAL"/>
    <property type="match status" value="1"/>
</dbReference>
<evidence type="ECO:0000259" key="7">
    <source>
        <dbReference type="PROSITE" id="PS50893"/>
    </source>
</evidence>
<keyword evidence="3" id="KW-0547">Nucleotide-binding</keyword>
<evidence type="ECO:0000313" key="9">
    <source>
        <dbReference type="Proteomes" id="UP001611075"/>
    </source>
</evidence>
<keyword evidence="4 8" id="KW-0067">ATP-binding</keyword>
<comment type="caution">
    <text evidence="8">The sequence shown here is derived from an EMBL/GenBank/DDBJ whole genome shotgun (WGS) entry which is preliminary data.</text>
</comment>
<dbReference type="InterPro" id="IPR027417">
    <property type="entry name" value="P-loop_NTPase"/>
</dbReference>
<dbReference type="SUPFAM" id="SSF90123">
    <property type="entry name" value="ABC transporter transmembrane region"/>
    <property type="match status" value="1"/>
</dbReference>
<dbReference type="Pfam" id="PF00005">
    <property type="entry name" value="ABC_tran"/>
    <property type="match status" value="1"/>
</dbReference>
<organism evidence="8 9">
    <name type="scientific">Micromonospora rubida</name>
    <dbReference type="NCBI Taxonomy" id="2697657"/>
    <lineage>
        <taxon>Bacteria</taxon>
        <taxon>Bacillati</taxon>
        <taxon>Actinomycetota</taxon>
        <taxon>Actinomycetes</taxon>
        <taxon>Micromonosporales</taxon>
        <taxon>Micromonosporaceae</taxon>
        <taxon>Micromonospora</taxon>
    </lineage>
</organism>
<dbReference type="InterPro" id="IPR017871">
    <property type="entry name" value="ABC_transporter-like_CS"/>
</dbReference>
<evidence type="ECO:0000256" key="4">
    <source>
        <dbReference type="ARBA" id="ARBA00022840"/>
    </source>
</evidence>
<dbReference type="EMBL" id="JBIRPU010000007">
    <property type="protein sequence ID" value="MFI0793620.1"/>
    <property type="molecule type" value="Genomic_DNA"/>
</dbReference>
<sequence>MLGTQGGLSLLSATLAGAGLVWAATAALSGRLSIGDVAIFVAAVAGTQGSLAGAVRNLSVIHEALLMFGHYRAVIATPPDLPVPADPRPVPPLRRGIEFRDVWFRYGDDQPWILRGVDLTIGFGTAAALVGENGAGKSTMVKLLCRLYDPTRGRVLWDGVDLREFDPASLRERMSTVFQDYTCYDLSARENIALGDLSAIDDQPRLTAAARRAGAHDAVSRLPKGYDTLLSRMFRDPDADDPKGGVLLSGGQWQRLALARAFLRDQRDLLILDEPSSGLDAEAEYEIHARLRAHRQGQTSLLISHRLGTLRDASQIAVLDGGRITELGDHQELLAAGGTYARLFALQSTGYRDAD</sequence>
<dbReference type="Proteomes" id="UP001611075">
    <property type="component" value="Unassembled WGS sequence"/>
</dbReference>